<accession>A0A2H3CH80</accession>
<evidence type="ECO:0000313" key="2">
    <source>
        <dbReference type="Proteomes" id="UP000217790"/>
    </source>
</evidence>
<reference evidence="2" key="1">
    <citation type="journal article" date="2017" name="Nat. Ecol. Evol.">
        <title>Genome expansion and lineage-specific genetic innovations in the forest pathogenic fungi Armillaria.</title>
        <authorList>
            <person name="Sipos G."/>
            <person name="Prasanna A.N."/>
            <person name="Walter M.C."/>
            <person name="O'Connor E."/>
            <person name="Balint B."/>
            <person name="Krizsan K."/>
            <person name="Kiss B."/>
            <person name="Hess J."/>
            <person name="Varga T."/>
            <person name="Slot J."/>
            <person name="Riley R."/>
            <person name="Boka B."/>
            <person name="Rigling D."/>
            <person name="Barry K."/>
            <person name="Lee J."/>
            <person name="Mihaltcheva S."/>
            <person name="LaButti K."/>
            <person name="Lipzen A."/>
            <person name="Waldron R."/>
            <person name="Moloney N.M."/>
            <person name="Sperisen C."/>
            <person name="Kredics L."/>
            <person name="Vagvoelgyi C."/>
            <person name="Patrignani A."/>
            <person name="Fitzpatrick D."/>
            <person name="Nagy I."/>
            <person name="Doyle S."/>
            <person name="Anderson J.B."/>
            <person name="Grigoriev I.V."/>
            <person name="Gueldener U."/>
            <person name="Muensterkoetter M."/>
            <person name="Nagy L.G."/>
        </authorList>
    </citation>
    <scope>NUCLEOTIDE SEQUENCE [LARGE SCALE GENOMIC DNA]</scope>
    <source>
        <strain evidence="2">Ar21-2</strain>
    </source>
</reference>
<gene>
    <name evidence="1" type="ORF">ARMGADRAFT_1039858</name>
</gene>
<dbReference type="AlphaFoldDB" id="A0A2H3CH80"/>
<sequence>MAKLCLKMSHDDIITEQELFRMSFAALMTDALIRPFGMLVMDPILLLMSLFNDSELGSDCEVEDKGVEWQAQNILVPVHSNLVEGCTICPQYWLLLISELLATDEDGEGEHRVIAYWR</sequence>
<evidence type="ECO:0000313" key="1">
    <source>
        <dbReference type="EMBL" id="PBK80704.1"/>
    </source>
</evidence>
<dbReference type="Proteomes" id="UP000217790">
    <property type="component" value="Unassembled WGS sequence"/>
</dbReference>
<organism evidence="1 2">
    <name type="scientific">Armillaria gallica</name>
    <name type="common">Bulbous honey fungus</name>
    <name type="synonym">Armillaria bulbosa</name>
    <dbReference type="NCBI Taxonomy" id="47427"/>
    <lineage>
        <taxon>Eukaryota</taxon>
        <taxon>Fungi</taxon>
        <taxon>Dikarya</taxon>
        <taxon>Basidiomycota</taxon>
        <taxon>Agaricomycotina</taxon>
        <taxon>Agaricomycetes</taxon>
        <taxon>Agaricomycetidae</taxon>
        <taxon>Agaricales</taxon>
        <taxon>Marasmiineae</taxon>
        <taxon>Physalacriaceae</taxon>
        <taxon>Armillaria</taxon>
    </lineage>
</organism>
<dbReference type="STRING" id="47427.A0A2H3CH80"/>
<proteinExistence type="predicted"/>
<name>A0A2H3CH80_ARMGA</name>
<dbReference type="EMBL" id="KZ293741">
    <property type="protein sequence ID" value="PBK80704.1"/>
    <property type="molecule type" value="Genomic_DNA"/>
</dbReference>
<dbReference type="InParanoid" id="A0A2H3CH80"/>
<protein>
    <submittedName>
        <fullName evidence="1">Uncharacterized protein</fullName>
    </submittedName>
</protein>
<keyword evidence="2" id="KW-1185">Reference proteome</keyword>